<dbReference type="EC" id="2.1.1.13" evidence="6 20"/>
<dbReference type="AlphaFoldDB" id="A0A226QQX1"/>
<name>A0A226QQX1_9BACL</name>
<feature type="binding site" evidence="23">
    <location>
        <position position="769"/>
    </location>
    <ligand>
        <name>methylcob(III)alamin</name>
        <dbReference type="ChEBI" id="CHEBI:28115"/>
    </ligand>
</feature>
<evidence type="ECO:0000256" key="12">
    <source>
        <dbReference type="ARBA" id="ARBA00022691"/>
    </source>
</evidence>
<dbReference type="Pfam" id="PF02310">
    <property type="entry name" value="B12-binding"/>
    <property type="match status" value="1"/>
</dbReference>
<evidence type="ECO:0000256" key="19">
    <source>
        <dbReference type="ARBA" id="ARBA00031040"/>
    </source>
</evidence>
<evidence type="ECO:0000259" key="25">
    <source>
        <dbReference type="PROSITE" id="PS50970"/>
    </source>
</evidence>
<dbReference type="GO" id="GO:0005829">
    <property type="term" value="C:cytosol"/>
    <property type="evidence" value="ECO:0007669"/>
    <property type="project" value="TreeGrafter"/>
</dbReference>
<gene>
    <name evidence="30" type="ORF">B9L23_04195</name>
</gene>
<feature type="binding site" evidence="23">
    <location>
        <position position="1078"/>
    </location>
    <ligand>
        <name>S-adenosyl-L-methionine</name>
        <dbReference type="ChEBI" id="CHEBI:59789"/>
    </ligand>
</feature>
<comment type="similarity">
    <text evidence="5">Belongs to the vitamin-B12 dependent methionine synthase family.</text>
</comment>
<feature type="binding site" description="axial binding residue" evidence="22">
    <location>
        <position position="724"/>
    </location>
    <ligand>
        <name>methylcob(III)alamin</name>
        <dbReference type="ChEBI" id="CHEBI:28115"/>
    </ligand>
    <ligandPart>
        <name>Co</name>
        <dbReference type="ChEBI" id="CHEBI:27638"/>
    </ligandPart>
</feature>
<dbReference type="PROSITE" id="PS50970">
    <property type="entry name" value="HCY"/>
    <property type="match status" value="1"/>
</dbReference>
<dbReference type="EMBL" id="NDYL01000001">
    <property type="protein sequence ID" value="OXB94107.1"/>
    <property type="molecule type" value="Genomic_DNA"/>
</dbReference>
<keyword evidence="17 21" id="KW-0170">Cobalt</keyword>
<feature type="domain" description="Pterin-binding" evidence="26">
    <location>
        <begin position="336"/>
        <end position="596"/>
    </location>
</feature>
<dbReference type="InterPro" id="IPR003726">
    <property type="entry name" value="HCY_dom"/>
</dbReference>
<evidence type="ECO:0000259" key="26">
    <source>
        <dbReference type="PROSITE" id="PS50972"/>
    </source>
</evidence>
<dbReference type="InterPro" id="IPR000489">
    <property type="entry name" value="Pterin-binding_dom"/>
</dbReference>
<feature type="binding site" evidence="23">
    <location>
        <begin position="721"/>
        <end position="725"/>
    </location>
    <ligand>
        <name>methylcob(III)alamin</name>
        <dbReference type="ChEBI" id="CHEBI:28115"/>
    </ligand>
</feature>
<evidence type="ECO:0000256" key="7">
    <source>
        <dbReference type="ARBA" id="ARBA00013998"/>
    </source>
</evidence>
<evidence type="ECO:0000256" key="23">
    <source>
        <dbReference type="PIRSR" id="PIRSR000381-2"/>
    </source>
</evidence>
<comment type="cofactor">
    <cofactor evidence="2 21 24">
        <name>Zn(2+)</name>
        <dbReference type="ChEBI" id="CHEBI:29105"/>
    </cofactor>
</comment>
<dbReference type="Gene3D" id="3.20.20.330">
    <property type="entry name" value="Homocysteine-binding-like domain"/>
    <property type="match status" value="1"/>
</dbReference>
<evidence type="ECO:0000256" key="14">
    <source>
        <dbReference type="ARBA" id="ARBA00022737"/>
    </source>
</evidence>
<evidence type="ECO:0000256" key="6">
    <source>
        <dbReference type="ARBA" id="ARBA00012032"/>
    </source>
</evidence>
<evidence type="ECO:0000256" key="17">
    <source>
        <dbReference type="ARBA" id="ARBA00023285"/>
    </source>
</evidence>
<dbReference type="Pfam" id="PF00809">
    <property type="entry name" value="Pterin_bind"/>
    <property type="match status" value="1"/>
</dbReference>
<keyword evidence="31" id="KW-1185">Reference proteome</keyword>
<proteinExistence type="inferred from homology"/>
<evidence type="ECO:0000256" key="3">
    <source>
        <dbReference type="ARBA" id="ARBA00001956"/>
    </source>
</evidence>
<dbReference type="PANTHER" id="PTHR45833:SF1">
    <property type="entry name" value="METHIONINE SYNTHASE"/>
    <property type="match status" value="1"/>
</dbReference>
<keyword evidence="14" id="KW-0677">Repeat</keyword>
<dbReference type="Pfam" id="PF02574">
    <property type="entry name" value="S-methyl_trans"/>
    <property type="match status" value="1"/>
</dbReference>
<dbReference type="GO" id="GO:0046653">
    <property type="term" value="P:tetrahydrofolate metabolic process"/>
    <property type="evidence" value="ECO:0007669"/>
    <property type="project" value="TreeGrafter"/>
</dbReference>
<dbReference type="PROSITE" id="PS51332">
    <property type="entry name" value="B12_BINDING"/>
    <property type="match status" value="1"/>
</dbReference>
<evidence type="ECO:0000256" key="5">
    <source>
        <dbReference type="ARBA" id="ARBA00010398"/>
    </source>
</evidence>
<feature type="domain" description="B12-binding N-terminal" evidence="29">
    <location>
        <begin position="617"/>
        <end position="711"/>
    </location>
</feature>
<dbReference type="FunFam" id="3.20.20.20:FF:000017">
    <property type="entry name" value="Methionine synthase"/>
    <property type="match status" value="1"/>
</dbReference>
<evidence type="ECO:0000256" key="24">
    <source>
        <dbReference type="PROSITE-ProRule" id="PRU00333"/>
    </source>
</evidence>
<dbReference type="InterPro" id="IPR050554">
    <property type="entry name" value="Met_Synthase/Corrinoid"/>
</dbReference>
<evidence type="ECO:0000313" key="30">
    <source>
        <dbReference type="EMBL" id="OXB94107.1"/>
    </source>
</evidence>
<dbReference type="SUPFAM" id="SSF47644">
    <property type="entry name" value="Methionine synthase domain"/>
    <property type="match status" value="1"/>
</dbReference>
<dbReference type="Pfam" id="PF02965">
    <property type="entry name" value="Met_synt_B12"/>
    <property type="match status" value="1"/>
</dbReference>
<dbReference type="FunFam" id="3.20.20.330:FF:000001">
    <property type="entry name" value="Methionine synthase"/>
    <property type="match status" value="1"/>
</dbReference>
<evidence type="ECO:0000256" key="10">
    <source>
        <dbReference type="ARBA" id="ARBA00022628"/>
    </source>
</evidence>
<feature type="binding site" evidence="23">
    <location>
        <position position="825"/>
    </location>
    <ligand>
        <name>methylcob(III)alamin</name>
        <dbReference type="ChEBI" id="CHEBI:28115"/>
    </ligand>
</feature>
<sequence length="1136" mass="126079">MGNITLEQQLEKKILIIDGAMGTMIQSAKLSADDFGGEAYEGCNEYLTLTAPHVIERIHEAYLQAGADIIETNTFGATNVVLDEYHLGHLALELNIESAKLARKAADAYSTPEWPRFVAGSMGPTTKTLSVTGGITFEQLVAAYEEQARGLLLGGVDLLLLETCQDTLNVKAGFIGISKAFEAVGKKVPIMISGTIEPMGTTLAGQTIESFFISVQHMKPFAVGLNCATGPEFMTDHLRTLASLANTAVSCYPNAGLPDEEGCYHETPEMLAKKIQRFAEKGWINIVGGCCGTTPEHIRAIAEAVRDIPPRPIPKSFDVHAVSGIDPLIYDETMRPLFVGERTNVIGSRKFKRLIAEGKYEEAAEIARAQVKNGAHVIDICLADPDRNEQEDMEKFIQQVVKKVKVPLVIDSTDERVIERALTYSQGKAIINSINLEDGEERFEKVIPLLHKYGAAVVVGTIDEQGMAIHAERKLEIALRSHDLLVNKYGVSPHDIIFDPLVFPVGTGDEQYIGAAKETIEGIRLIKERLPQCLTILGISNVSFGLPPVGREILNSVFLYHCTQAGLDYAIVNTEKLERFASISEEEVRLAEELLFNTNDETLNTFIQFYRDKTKEPKKIKTELSLEERLAGYVIEGTKEGLYADLEQALQTYSDPLDIINGPLMEGMDEVGRLFNNNQLIVAEVLQSAEVMKAAVAFLEPYMEKKENSTKGKVLLATVKGDVHDIGKNLVDIILSNNGFHVIDLGIKVAPQKLIEAVQAEKPDIIGLSGLLVKSAQQMVVTAQDLRQAGISIPILVGGAALSRKFTENKIAPEYDGIVLYAKDAMEGLALANQLQQNEIEYTKTKKQETETEKTTPTAIAAKSNVSTDVPVFVPTDLERHILKDISLSHIIPYVNWQMVLGHHLGLKGKVKRLLEEKDEKALMLKQVVDDLLDEAQRNNWITPAAVYQFFPAQSEGNRIYIYSPKDKRTIIEMFEFPRQPREPYLCLADYLKSTESGQIDYVGFFAVTAGKGIRELSQRWKESGEFLKSHAIQALALEIAEGLAELIHQVMRDRWGFPDDPDFTMEQRFAAKYQGQRYSFGYPACPNLEDQEKLFRLLNPEEIGIHLTDGYMMEPEASVSAIVFAHPEARYFNVL</sequence>
<dbReference type="SUPFAM" id="SSF51717">
    <property type="entry name" value="Dihydropteroate synthetase-like"/>
    <property type="match status" value="1"/>
</dbReference>
<dbReference type="InterPro" id="IPR004223">
    <property type="entry name" value="VitB12-dep_Met_synth_activ_dom"/>
</dbReference>
<dbReference type="InterPro" id="IPR006158">
    <property type="entry name" value="Cobalamin-bd"/>
</dbReference>
<dbReference type="GO" id="GO:0031419">
    <property type="term" value="F:cobalamin binding"/>
    <property type="evidence" value="ECO:0007669"/>
    <property type="project" value="UniProtKB-UniRule"/>
</dbReference>
<organism evidence="30 31">
    <name type="scientific">Parageobacillus galactosidasius</name>
    <dbReference type="NCBI Taxonomy" id="883812"/>
    <lineage>
        <taxon>Bacteria</taxon>
        <taxon>Bacillati</taxon>
        <taxon>Bacillota</taxon>
        <taxon>Bacilli</taxon>
        <taxon>Bacillales</taxon>
        <taxon>Anoxybacillaceae</taxon>
        <taxon>Parageobacillus</taxon>
    </lineage>
</organism>
<dbReference type="SUPFAM" id="SSF52242">
    <property type="entry name" value="Cobalamin (vitamin B12)-binding domain"/>
    <property type="match status" value="1"/>
</dbReference>
<feature type="binding site" evidence="22 24">
    <location>
        <position position="290"/>
    </location>
    <ligand>
        <name>Zn(2+)</name>
        <dbReference type="ChEBI" id="CHEBI:29105"/>
    </ligand>
</feature>
<evidence type="ECO:0000256" key="9">
    <source>
        <dbReference type="ARBA" id="ARBA00022605"/>
    </source>
</evidence>
<dbReference type="SUPFAM" id="SSF56507">
    <property type="entry name" value="Methionine synthase activation domain-like"/>
    <property type="match status" value="1"/>
</dbReference>
<dbReference type="CDD" id="cd02069">
    <property type="entry name" value="methionine_synthase_B12_BD"/>
    <property type="match status" value="1"/>
</dbReference>
<keyword evidence="12 21" id="KW-0949">S-adenosyl-L-methionine</keyword>
<keyword evidence="11 21" id="KW-0808">Transferase</keyword>
<dbReference type="Gene3D" id="1.10.1240.10">
    <property type="entry name" value="Methionine synthase domain"/>
    <property type="match status" value="1"/>
</dbReference>
<dbReference type="Pfam" id="PF02607">
    <property type="entry name" value="B12-binding_2"/>
    <property type="match status" value="1"/>
</dbReference>
<dbReference type="FunFam" id="1.10.1240.10:FF:000001">
    <property type="entry name" value="Methionine synthase"/>
    <property type="match status" value="1"/>
</dbReference>
<dbReference type="InterPro" id="IPR003759">
    <property type="entry name" value="Cbl-bd_cap"/>
</dbReference>
<evidence type="ECO:0000256" key="4">
    <source>
        <dbReference type="ARBA" id="ARBA00005178"/>
    </source>
</evidence>
<dbReference type="InterPro" id="IPR011005">
    <property type="entry name" value="Dihydropteroate_synth-like_sf"/>
</dbReference>
<dbReference type="GO" id="GO:0008270">
    <property type="term" value="F:zinc ion binding"/>
    <property type="evidence" value="ECO:0007669"/>
    <property type="project" value="UniProtKB-UniRule"/>
</dbReference>
<comment type="caution">
    <text evidence="30">The sequence shown here is derived from an EMBL/GenBank/DDBJ whole genome shotgun (WGS) entry which is preliminary data.</text>
</comment>
<dbReference type="Gene3D" id="3.10.196.10">
    <property type="entry name" value="Vitamin B12-dependent methionine synthase, activation domain"/>
    <property type="match status" value="1"/>
</dbReference>
<evidence type="ECO:0000256" key="11">
    <source>
        <dbReference type="ARBA" id="ARBA00022679"/>
    </source>
</evidence>
<dbReference type="InterPro" id="IPR036594">
    <property type="entry name" value="Meth_synthase_dom"/>
</dbReference>
<evidence type="ECO:0000256" key="8">
    <source>
        <dbReference type="ARBA" id="ARBA00022603"/>
    </source>
</evidence>
<dbReference type="InterPro" id="IPR036724">
    <property type="entry name" value="Cobalamin-bd_sf"/>
</dbReference>
<evidence type="ECO:0000259" key="28">
    <source>
        <dbReference type="PROSITE" id="PS51332"/>
    </source>
</evidence>
<evidence type="ECO:0000256" key="18">
    <source>
        <dbReference type="ARBA" id="ARBA00025552"/>
    </source>
</evidence>
<comment type="pathway">
    <text evidence="4 21">Amino-acid biosynthesis; L-methionine biosynthesis via de novo pathway; L-methionine from L-homocysteine (MetH route): step 1/1.</text>
</comment>
<dbReference type="SMART" id="SM01018">
    <property type="entry name" value="B12-binding_2"/>
    <property type="match status" value="1"/>
</dbReference>
<keyword evidence="8 21" id="KW-0489">Methyltransferase</keyword>
<dbReference type="UniPathway" id="UPA00051">
    <property type="reaction ID" value="UER00081"/>
</dbReference>
<feature type="binding site" evidence="23">
    <location>
        <begin position="1132"/>
        <end position="1133"/>
    </location>
    <ligand>
        <name>S-adenosyl-L-methionine</name>
        <dbReference type="ChEBI" id="CHEBI:59789"/>
    </ligand>
</feature>
<dbReference type="PROSITE" id="PS50972">
    <property type="entry name" value="PTERIN_BINDING"/>
    <property type="match status" value="1"/>
</dbReference>
<dbReference type="RefSeq" id="WP_089096927.1">
    <property type="nucleotide sequence ID" value="NZ_NDYL01000001.1"/>
</dbReference>
<dbReference type="PROSITE" id="PS50974">
    <property type="entry name" value="ADOMET_ACTIVATION"/>
    <property type="match status" value="1"/>
</dbReference>
<dbReference type="PROSITE" id="PS51337">
    <property type="entry name" value="B12_BINDING_NTER"/>
    <property type="match status" value="1"/>
</dbReference>
<dbReference type="GO" id="GO:0032259">
    <property type="term" value="P:methylation"/>
    <property type="evidence" value="ECO:0007669"/>
    <property type="project" value="UniProtKB-KW"/>
</dbReference>
<dbReference type="PIRSF" id="PIRSF000381">
    <property type="entry name" value="MetH"/>
    <property type="match status" value="1"/>
</dbReference>
<dbReference type="GO" id="GO:0008705">
    <property type="term" value="F:methionine synthase activity"/>
    <property type="evidence" value="ECO:0007669"/>
    <property type="project" value="UniProtKB-UniRule"/>
</dbReference>
<dbReference type="InterPro" id="IPR036589">
    <property type="entry name" value="HCY_dom_sf"/>
</dbReference>
<dbReference type="Gene3D" id="3.40.50.280">
    <property type="entry name" value="Cobalamin-binding domain"/>
    <property type="match status" value="1"/>
</dbReference>
<evidence type="ECO:0000256" key="16">
    <source>
        <dbReference type="ARBA" id="ARBA00023167"/>
    </source>
</evidence>
<dbReference type="PANTHER" id="PTHR45833">
    <property type="entry name" value="METHIONINE SYNTHASE"/>
    <property type="match status" value="1"/>
</dbReference>
<dbReference type="GO" id="GO:0050667">
    <property type="term" value="P:homocysteine metabolic process"/>
    <property type="evidence" value="ECO:0007669"/>
    <property type="project" value="TreeGrafter"/>
</dbReference>
<keyword evidence="16 21" id="KW-0486">Methionine biosynthesis</keyword>
<feature type="domain" description="B12-binding" evidence="28">
    <location>
        <begin position="711"/>
        <end position="846"/>
    </location>
</feature>
<evidence type="ECO:0000259" key="27">
    <source>
        <dbReference type="PROSITE" id="PS50974"/>
    </source>
</evidence>
<evidence type="ECO:0000313" key="31">
    <source>
        <dbReference type="Proteomes" id="UP000198394"/>
    </source>
</evidence>
<evidence type="ECO:0000256" key="21">
    <source>
        <dbReference type="PIRNR" id="PIRNR000381"/>
    </source>
</evidence>
<keyword evidence="9 21" id="KW-0028">Amino-acid biosynthesis</keyword>
<evidence type="ECO:0000256" key="2">
    <source>
        <dbReference type="ARBA" id="ARBA00001947"/>
    </source>
</evidence>
<dbReference type="Gene3D" id="3.20.20.20">
    <property type="entry name" value="Dihydropteroate synthase-like"/>
    <property type="match status" value="1"/>
</dbReference>
<dbReference type="NCBIfam" id="TIGR02082">
    <property type="entry name" value="metH"/>
    <property type="match status" value="1"/>
</dbReference>
<evidence type="ECO:0000256" key="20">
    <source>
        <dbReference type="NCBIfam" id="TIGR02082"/>
    </source>
</evidence>
<dbReference type="InterPro" id="IPR037010">
    <property type="entry name" value="VitB12-dep_Met_synth_activ_sf"/>
</dbReference>
<feature type="binding site" evidence="22 24">
    <location>
        <position position="227"/>
    </location>
    <ligand>
        <name>Zn(2+)</name>
        <dbReference type="ChEBI" id="CHEBI:29105"/>
    </ligand>
</feature>
<keyword evidence="15 21" id="KW-0862">Zinc</keyword>
<comment type="cofactor">
    <cofactor evidence="3 21 22">
        <name>methylcob(III)alamin</name>
        <dbReference type="ChEBI" id="CHEBI:28115"/>
    </cofactor>
</comment>
<evidence type="ECO:0000256" key="15">
    <source>
        <dbReference type="ARBA" id="ARBA00022833"/>
    </source>
</evidence>
<feature type="binding site" evidence="22 24">
    <location>
        <position position="291"/>
    </location>
    <ligand>
        <name>Zn(2+)</name>
        <dbReference type="ChEBI" id="CHEBI:29105"/>
    </ligand>
</feature>
<feature type="domain" description="AdoMet activation" evidence="27">
    <location>
        <begin position="849"/>
        <end position="1136"/>
    </location>
</feature>
<protein>
    <recommendedName>
        <fullName evidence="7 20">Methionine synthase</fullName>
        <ecNumber evidence="6 20">2.1.1.13</ecNumber>
    </recommendedName>
    <alternativeName>
        <fullName evidence="19 21">5-methyltetrahydrofolate--homocysteine methyltransferase</fullName>
    </alternativeName>
</protein>
<reference evidence="30 31" key="1">
    <citation type="submission" date="2017-04" db="EMBL/GenBank/DDBJ databases">
        <title>The genome sequence of Parageobacillus galactosidasius DSM 18751.</title>
        <authorList>
            <person name="Ramaloko W.T."/>
            <person name="Koen N."/>
            <person name="Polliack S."/>
            <person name="Aliyu H."/>
            <person name="Lebre P."/>
            <person name="Mohr T."/>
            <person name="Oswald F."/>
            <person name="Zwick M."/>
            <person name="Neumann A."/>
            <person name="Syldatk C."/>
            <person name="Cowan D."/>
            <person name="De Maayer P."/>
        </authorList>
    </citation>
    <scope>NUCLEOTIDE SEQUENCE [LARGE SCALE GENOMIC DNA]</scope>
    <source>
        <strain evidence="30 31">DSM 18751</strain>
    </source>
</reference>
<keyword evidence="10 21" id="KW-0846">Cobalamin</keyword>
<evidence type="ECO:0000259" key="29">
    <source>
        <dbReference type="PROSITE" id="PS51337"/>
    </source>
</evidence>
<comment type="domain">
    <text evidence="21">Modular enzyme with four functionally distinct domains. The isolated Hcy-binding domain catalyzes methyl transfer from free methylcobalamin to homocysteine. The Hcy-binding domain in association with the pterin-binding domain catalyzes the methylation of cob(I)alamin by methyltetrahydrofolate and the methylation of homocysteine. The B12-binding domain binds the cofactor. The AdoMet activation domain binds S-adenosyl-L-methionine. Under aerobic conditions cob(I)alamin can be converted to inactive cob(II)alamin. Reductive methylation by S-adenosyl-L-methionine and flavodoxin regenerates methylcobalamin.</text>
</comment>
<dbReference type="InterPro" id="IPR033706">
    <property type="entry name" value="Met_synthase_B12-bd"/>
</dbReference>
<dbReference type="Proteomes" id="UP000198394">
    <property type="component" value="Unassembled WGS sequence"/>
</dbReference>
<dbReference type="SUPFAM" id="SSF82282">
    <property type="entry name" value="Homocysteine S-methyltransferase"/>
    <property type="match status" value="1"/>
</dbReference>
<comment type="function">
    <text evidence="18 21">Catalyzes the transfer of a methyl group from methyl-cobalamin to homocysteine, yielding enzyme-bound cob(I)alamin and methionine. Subsequently, remethylates the cofactor using methyltetrahydrofolate.</text>
</comment>
<comment type="catalytic activity">
    <reaction evidence="1 21">
        <text>(6S)-5-methyl-5,6,7,8-tetrahydrofolate + L-homocysteine = (6S)-5,6,7,8-tetrahydrofolate + L-methionine</text>
        <dbReference type="Rhea" id="RHEA:11172"/>
        <dbReference type="ChEBI" id="CHEBI:18608"/>
        <dbReference type="ChEBI" id="CHEBI:57453"/>
        <dbReference type="ChEBI" id="CHEBI:57844"/>
        <dbReference type="ChEBI" id="CHEBI:58199"/>
        <dbReference type="EC" id="2.1.1.13"/>
    </reaction>
</comment>
<evidence type="ECO:0000256" key="13">
    <source>
        <dbReference type="ARBA" id="ARBA00022723"/>
    </source>
</evidence>
<evidence type="ECO:0000256" key="22">
    <source>
        <dbReference type="PIRSR" id="PIRSR000381-1"/>
    </source>
</evidence>
<feature type="domain" description="Hcy-binding" evidence="25">
    <location>
        <begin position="3"/>
        <end position="305"/>
    </location>
</feature>
<evidence type="ECO:0000256" key="1">
    <source>
        <dbReference type="ARBA" id="ARBA00001700"/>
    </source>
</evidence>
<dbReference type="InterPro" id="IPR011822">
    <property type="entry name" value="MetH"/>
</dbReference>
<keyword evidence="13 21" id="KW-0479">Metal-binding</keyword>
<accession>A0A226QQX1</accession>